<dbReference type="Proteomes" id="UP000434409">
    <property type="component" value="Unassembled WGS sequence"/>
</dbReference>
<evidence type="ECO:0000313" key="2">
    <source>
        <dbReference type="Proteomes" id="UP000434409"/>
    </source>
</evidence>
<dbReference type="EMBL" id="VULY01000018">
    <property type="protein sequence ID" value="MSR93314.1"/>
    <property type="molecule type" value="Genomic_DNA"/>
</dbReference>
<sequence>MEDKFVMLDIVTEDEKISFRARPREYKTLTGNTSFHPFGTSDSDDMEQLTILGREIDGSLAIEDSGGI</sequence>
<keyword evidence="2" id="KW-1185">Reference proteome</keyword>
<proteinExistence type="predicted"/>
<evidence type="ECO:0000313" key="1">
    <source>
        <dbReference type="EMBL" id="MSR93314.1"/>
    </source>
</evidence>
<dbReference type="RefSeq" id="WP_154476231.1">
    <property type="nucleotide sequence ID" value="NZ_VULY01000018.1"/>
</dbReference>
<reference evidence="1 2" key="1">
    <citation type="submission" date="2019-08" db="EMBL/GenBank/DDBJ databases">
        <title>In-depth cultivation of the pig gut microbiome towards novel bacterial diversity and tailored functional studies.</title>
        <authorList>
            <person name="Wylensek D."/>
            <person name="Hitch T.C.A."/>
            <person name="Clavel T."/>
        </authorList>
    </citation>
    <scope>NUCLEOTIDE SEQUENCE [LARGE SCALE GENOMIC DNA]</scope>
    <source>
        <strain evidence="1 2">68-1-5</strain>
    </source>
</reference>
<gene>
    <name evidence="1" type="ORF">FYJ34_03280</name>
</gene>
<accession>A0A6N7US81</accession>
<comment type="caution">
    <text evidence="1">The sequence shown here is derived from an EMBL/GenBank/DDBJ whole genome shotgun (WGS) entry which is preliminary data.</text>
</comment>
<protein>
    <submittedName>
        <fullName evidence="1">Uncharacterized protein</fullName>
    </submittedName>
</protein>
<organism evidence="1 2">
    <name type="scientific">Suipraeoptans intestinalis</name>
    <dbReference type="NCBI Taxonomy" id="2606628"/>
    <lineage>
        <taxon>Bacteria</taxon>
        <taxon>Bacillati</taxon>
        <taxon>Bacillota</taxon>
        <taxon>Clostridia</taxon>
        <taxon>Lachnospirales</taxon>
        <taxon>Lachnospiraceae</taxon>
        <taxon>Suipraeoptans</taxon>
    </lineage>
</organism>
<dbReference type="AlphaFoldDB" id="A0A6N7US81"/>
<name>A0A6N7US81_9FIRM</name>